<dbReference type="Gene3D" id="2.60.120.620">
    <property type="entry name" value="q2cbj1_9rhob like domain"/>
    <property type="match status" value="1"/>
</dbReference>
<dbReference type="EMBL" id="KQ242478">
    <property type="protein sequence ID" value="KNC78501.1"/>
    <property type="molecule type" value="Genomic_DNA"/>
</dbReference>
<keyword evidence="2" id="KW-1185">Reference proteome</keyword>
<proteinExistence type="predicted"/>
<protein>
    <submittedName>
        <fullName evidence="1">Uncharacterized protein</fullName>
    </submittedName>
</protein>
<dbReference type="GeneID" id="25909579"/>
<dbReference type="RefSeq" id="XP_014152403.1">
    <property type="nucleotide sequence ID" value="XM_014296928.1"/>
</dbReference>
<evidence type="ECO:0000313" key="2">
    <source>
        <dbReference type="Proteomes" id="UP000054560"/>
    </source>
</evidence>
<accession>A0A0L0FPR4</accession>
<dbReference type="OrthoDB" id="43041at2759"/>
<dbReference type="eggNOG" id="ENOG502SCZP">
    <property type="taxonomic scope" value="Eukaryota"/>
</dbReference>
<reference evidence="1 2" key="1">
    <citation type="submission" date="2011-02" db="EMBL/GenBank/DDBJ databases">
        <title>The Genome Sequence of Sphaeroforma arctica JP610.</title>
        <authorList>
            <consortium name="The Broad Institute Genome Sequencing Platform"/>
            <person name="Russ C."/>
            <person name="Cuomo C."/>
            <person name="Young S.K."/>
            <person name="Zeng Q."/>
            <person name="Gargeya S."/>
            <person name="Alvarado L."/>
            <person name="Berlin A."/>
            <person name="Chapman S.B."/>
            <person name="Chen Z."/>
            <person name="Freedman E."/>
            <person name="Gellesch M."/>
            <person name="Goldberg J."/>
            <person name="Griggs A."/>
            <person name="Gujja S."/>
            <person name="Heilman E."/>
            <person name="Heiman D."/>
            <person name="Howarth C."/>
            <person name="Mehta T."/>
            <person name="Neiman D."/>
            <person name="Pearson M."/>
            <person name="Roberts A."/>
            <person name="Saif S."/>
            <person name="Shea T."/>
            <person name="Shenoy N."/>
            <person name="Sisk P."/>
            <person name="Stolte C."/>
            <person name="Sykes S."/>
            <person name="White J."/>
            <person name="Yandava C."/>
            <person name="Burger G."/>
            <person name="Gray M.W."/>
            <person name="Holland P.W.H."/>
            <person name="King N."/>
            <person name="Lang F.B.F."/>
            <person name="Roger A.J."/>
            <person name="Ruiz-Trillo I."/>
            <person name="Haas B."/>
            <person name="Nusbaum C."/>
            <person name="Birren B."/>
        </authorList>
    </citation>
    <scope>NUCLEOTIDE SEQUENCE [LARGE SCALE GENOMIC DNA]</scope>
    <source>
        <strain evidence="1 2">JP610</strain>
    </source>
</reference>
<evidence type="ECO:0000313" key="1">
    <source>
        <dbReference type="EMBL" id="KNC78501.1"/>
    </source>
</evidence>
<dbReference type="Proteomes" id="UP000054560">
    <property type="component" value="Unassembled WGS sequence"/>
</dbReference>
<organism evidence="1 2">
    <name type="scientific">Sphaeroforma arctica JP610</name>
    <dbReference type="NCBI Taxonomy" id="667725"/>
    <lineage>
        <taxon>Eukaryota</taxon>
        <taxon>Ichthyosporea</taxon>
        <taxon>Ichthyophonida</taxon>
        <taxon>Sphaeroforma</taxon>
    </lineage>
</organism>
<name>A0A0L0FPR4_9EUKA</name>
<sequence length="343" mass="37542">MWMKSALDRGVEDRDVLTACIKFVVPKFKDKMNTPAEEINPSASWHPTGTPASWQPTSTRELSEQMHAAGPIRTIPQRSTNFHHVDPRRAPDFMVDIGEFESPQTTLAGPVGKYSSVLNLAASEQLSPEDSIADAQAVVAHFADAPNADVSFQHFTAPVLSECQCATLMDCVEALHADSHGPITVHGNVALNANEAVNVSDVLWELTGLLDARNVEKPAALISNQYSEIKLRRVQANGQCIPFHMDHSRRTLQVLLNRDGADYIGGNIVYTTQAGFKTPVRVAGSATVHDNTIPHGVTQMREDVRYSLFFLDNYAGQSQGLNSQRQPSPELSPMQACTRTCVP</sequence>
<dbReference type="AlphaFoldDB" id="A0A0L0FPR4"/>
<gene>
    <name evidence="1" type="ORF">SARC_09075</name>
</gene>